<dbReference type="Gramene" id="KOM40388">
    <property type="protein sequence ID" value="KOM40388"/>
    <property type="gene ID" value="LR48_Vigan04g058600"/>
</dbReference>
<evidence type="ECO:0008006" key="3">
    <source>
        <dbReference type="Google" id="ProtNLM"/>
    </source>
</evidence>
<dbReference type="GO" id="GO:0032991">
    <property type="term" value="C:protein-containing complex"/>
    <property type="evidence" value="ECO:0007669"/>
    <property type="project" value="UniProtKB-ARBA"/>
</dbReference>
<proteinExistence type="predicted"/>
<evidence type="ECO:0000313" key="2">
    <source>
        <dbReference type="Proteomes" id="UP000053144"/>
    </source>
</evidence>
<dbReference type="InterPro" id="IPR015661">
    <property type="entry name" value="Bub1/Mad3"/>
</dbReference>
<dbReference type="EMBL" id="CM003374">
    <property type="protein sequence ID" value="KOM40388.1"/>
    <property type="molecule type" value="Genomic_DNA"/>
</dbReference>
<reference evidence="2" key="1">
    <citation type="journal article" date="2015" name="Proc. Natl. Acad. Sci. U.S.A.">
        <title>Genome sequencing of adzuki bean (Vigna angularis) provides insight into high starch and low fat accumulation and domestication.</title>
        <authorList>
            <person name="Yang K."/>
            <person name="Tian Z."/>
            <person name="Chen C."/>
            <person name="Luo L."/>
            <person name="Zhao B."/>
            <person name="Wang Z."/>
            <person name="Yu L."/>
            <person name="Li Y."/>
            <person name="Sun Y."/>
            <person name="Li W."/>
            <person name="Chen Y."/>
            <person name="Li Y."/>
            <person name="Zhang Y."/>
            <person name="Ai D."/>
            <person name="Zhao J."/>
            <person name="Shang C."/>
            <person name="Ma Y."/>
            <person name="Wu B."/>
            <person name="Wang M."/>
            <person name="Gao L."/>
            <person name="Sun D."/>
            <person name="Zhang P."/>
            <person name="Guo F."/>
            <person name="Wang W."/>
            <person name="Li Y."/>
            <person name="Wang J."/>
            <person name="Varshney R.K."/>
            <person name="Wang J."/>
            <person name="Ling H.Q."/>
            <person name="Wan P."/>
        </authorList>
    </citation>
    <scope>NUCLEOTIDE SEQUENCE</scope>
    <source>
        <strain evidence="2">cv. Jingnong 6</strain>
    </source>
</reference>
<dbReference type="GO" id="GO:0007094">
    <property type="term" value="P:mitotic spindle assembly checkpoint signaling"/>
    <property type="evidence" value="ECO:0007669"/>
    <property type="project" value="InterPro"/>
</dbReference>
<dbReference type="AlphaFoldDB" id="A0A0L9UC97"/>
<accession>A0A0L9UC97</accession>
<dbReference type="Gene3D" id="1.10.510.10">
    <property type="entry name" value="Transferase(Phosphotransferase) domain 1"/>
    <property type="match status" value="1"/>
</dbReference>
<dbReference type="PANTHER" id="PTHR14030">
    <property type="entry name" value="MITOTIC CHECKPOINT SERINE/THREONINE-PROTEIN KINASE BUB1"/>
    <property type="match status" value="1"/>
</dbReference>
<name>A0A0L9UC97_PHAAN</name>
<dbReference type="STRING" id="3914.A0A0L9UC97"/>
<gene>
    <name evidence="1" type="ORF">LR48_Vigan04g058600</name>
</gene>
<dbReference type="InterPro" id="IPR011009">
    <property type="entry name" value="Kinase-like_dom_sf"/>
</dbReference>
<dbReference type="PANTHER" id="PTHR14030:SF4">
    <property type="entry name" value="BUB1 KINASE, ISOFORM A-RELATED"/>
    <property type="match status" value="1"/>
</dbReference>
<dbReference type="GO" id="GO:0000776">
    <property type="term" value="C:kinetochore"/>
    <property type="evidence" value="ECO:0007669"/>
    <property type="project" value="UniProtKB-ARBA"/>
</dbReference>
<protein>
    <recommendedName>
        <fullName evidence="3">Protein kinase domain-containing protein</fullName>
    </recommendedName>
</protein>
<dbReference type="SUPFAM" id="SSF56112">
    <property type="entry name" value="Protein kinase-like (PK-like)"/>
    <property type="match status" value="1"/>
</dbReference>
<organism evidence="1 2">
    <name type="scientific">Phaseolus angularis</name>
    <name type="common">Azuki bean</name>
    <name type="synonym">Vigna angularis</name>
    <dbReference type="NCBI Taxonomy" id="3914"/>
    <lineage>
        <taxon>Eukaryota</taxon>
        <taxon>Viridiplantae</taxon>
        <taxon>Streptophyta</taxon>
        <taxon>Embryophyta</taxon>
        <taxon>Tracheophyta</taxon>
        <taxon>Spermatophyta</taxon>
        <taxon>Magnoliopsida</taxon>
        <taxon>eudicotyledons</taxon>
        <taxon>Gunneridae</taxon>
        <taxon>Pentapetalae</taxon>
        <taxon>rosids</taxon>
        <taxon>fabids</taxon>
        <taxon>Fabales</taxon>
        <taxon>Fabaceae</taxon>
        <taxon>Papilionoideae</taxon>
        <taxon>50 kb inversion clade</taxon>
        <taxon>NPAAA clade</taxon>
        <taxon>indigoferoid/millettioid clade</taxon>
        <taxon>Phaseoleae</taxon>
        <taxon>Vigna</taxon>
    </lineage>
</organism>
<dbReference type="Proteomes" id="UP000053144">
    <property type="component" value="Chromosome 4"/>
</dbReference>
<evidence type="ECO:0000313" key="1">
    <source>
        <dbReference type="EMBL" id="KOM40388.1"/>
    </source>
</evidence>
<dbReference type="GO" id="GO:0051754">
    <property type="term" value="P:meiotic sister chromatid cohesion, centromeric"/>
    <property type="evidence" value="ECO:0007669"/>
    <property type="project" value="TreeGrafter"/>
</dbReference>
<sequence length="171" mass="19275">MEEYLIRGFMCINSINCKKPIWGYPDTLMIIHAQLESDDSFRERSRRFTAVKGSPPSKALPHSVVAELSKALPPLSKVLRTLGKRSKGITLCNLKRSSYGFSHGSILICDYLANGTLQDVVNSYLVLGKSMEEVLCIYYTIEILYMAETLHGVGLIHGDFKDKLFNVLERK</sequence>
<dbReference type="GO" id="GO:0004672">
    <property type="term" value="F:protein kinase activity"/>
    <property type="evidence" value="ECO:0007669"/>
    <property type="project" value="TreeGrafter"/>
</dbReference>